<dbReference type="GO" id="GO:0030214">
    <property type="term" value="P:hyaluronan catabolic process"/>
    <property type="evidence" value="ECO:0007669"/>
    <property type="project" value="TreeGrafter"/>
</dbReference>
<evidence type="ECO:0000256" key="7">
    <source>
        <dbReference type="SAM" id="SignalP"/>
    </source>
</evidence>
<dbReference type="Proteomes" id="UP000515135">
    <property type="component" value="Unplaced"/>
</dbReference>
<dbReference type="GO" id="GO:0004415">
    <property type="term" value="F:hyalurononglucosaminidase activity"/>
    <property type="evidence" value="ECO:0007669"/>
    <property type="project" value="UniProtKB-UniRule"/>
</dbReference>
<dbReference type="PANTHER" id="PTHR11769">
    <property type="entry name" value="HYALURONIDASE"/>
    <property type="match status" value="1"/>
</dbReference>
<dbReference type="KEGG" id="bbel:109479777"/>
<evidence type="ECO:0000256" key="4">
    <source>
        <dbReference type="ARBA" id="ARBA00023157"/>
    </source>
</evidence>
<dbReference type="GO" id="GO:0005975">
    <property type="term" value="P:carbohydrate metabolic process"/>
    <property type="evidence" value="ECO:0007669"/>
    <property type="project" value="InterPro"/>
</dbReference>
<evidence type="ECO:0000313" key="9">
    <source>
        <dbReference type="RefSeq" id="XP_019637334.1"/>
    </source>
</evidence>
<comment type="catalytic activity">
    <reaction evidence="1 6">
        <text>Random hydrolysis of (1-&gt;4)-linkages between N-acetyl-beta-D-glucosamine and D-glucuronate residues in hyaluronate.</text>
        <dbReference type="EC" id="3.2.1.35"/>
    </reaction>
</comment>
<evidence type="ECO:0000256" key="5">
    <source>
        <dbReference type="ARBA" id="ARBA00023295"/>
    </source>
</evidence>
<dbReference type="OrthoDB" id="5796153at2759"/>
<comment type="similarity">
    <text evidence="2 6">Belongs to the glycosyl hydrolase 56 family.</text>
</comment>
<protein>
    <recommendedName>
        <fullName evidence="6">Hyaluronidase</fullName>
        <ecNumber evidence="6">3.2.1.35</ecNumber>
    </recommendedName>
</protein>
<feature type="signal peptide" evidence="7">
    <location>
        <begin position="1"/>
        <end position="27"/>
    </location>
</feature>
<keyword evidence="7" id="KW-0732">Signal</keyword>
<keyword evidence="5 6" id="KW-0326">Glycosidase</keyword>
<dbReference type="Gene3D" id="3.20.20.70">
    <property type="entry name" value="Aldolase class I"/>
    <property type="match status" value="1"/>
</dbReference>
<gene>
    <name evidence="9" type="primary">LOC109479777</name>
</gene>
<keyword evidence="3 6" id="KW-0378">Hydrolase</keyword>
<reference evidence="9" key="1">
    <citation type="submission" date="2025-08" db="UniProtKB">
        <authorList>
            <consortium name="RefSeq"/>
        </authorList>
    </citation>
    <scope>IDENTIFICATION</scope>
    <source>
        <tissue evidence="9">Gonad</tissue>
    </source>
</reference>
<dbReference type="SUPFAM" id="SSF51445">
    <property type="entry name" value="(Trans)glycosidases"/>
    <property type="match status" value="1"/>
</dbReference>
<evidence type="ECO:0000256" key="1">
    <source>
        <dbReference type="ARBA" id="ARBA00000251"/>
    </source>
</evidence>
<dbReference type="Pfam" id="PF01630">
    <property type="entry name" value="Glyco_hydro_56"/>
    <property type="match status" value="1"/>
</dbReference>
<feature type="chain" id="PRO_5028484566" description="Hyaluronidase" evidence="7">
    <location>
        <begin position="28"/>
        <end position="453"/>
    </location>
</feature>
<keyword evidence="4" id="KW-1015">Disulfide bond</keyword>
<organism evidence="8 9">
    <name type="scientific">Branchiostoma belcheri</name>
    <name type="common">Amphioxus</name>
    <dbReference type="NCBI Taxonomy" id="7741"/>
    <lineage>
        <taxon>Eukaryota</taxon>
        <taxon>Metazoa</taxon>
        <taxon>Chordata</taxon>
        <taxon>Cephalochordata</taxon>
        <taxon>Leptocardii</taxon>
        <taxon>Amphioxiformes</taxon>
        <taxon>Branchiostomatidae</taxon>
        <taxon>Branchiostoma</taxon>
    </lineage>
</organism>
<dbReference type="GeneID" id="109479777"/>
<dbReference type="EC" id="3.2.1.35" evidence="6"/>
<dbReference type="PRINTS" id="PR00846">
    <property type="entry name" value="GLHYDRLASE56"/>
</dbReference>
<dbReference type="AlphaFoldDB" id="A0A6P4ZTA6"/>
<accession>A0A6P4ZTA6</accession>
<proteinExistence type="inferred from homology"/>
<sequence length="453" mass="52021">MASPKEGIYMYVIIFAVQLIVVSTKNADRPFGGPPLPSRPFLAVWNVPSSRCEVEFGVDLSLNSYNIVADPGQKRNGTYMTILYWNKFGLWPYYDDKNTPVNGGIPQLANITAHLTKAAEDIEAGIPDPDFQGLGVIDWEKWKPLWHRNWGYQIIYKNASRDLVENRHPDWPKEKIEAVAMEEFETAARTMFEETILLARKLRPKGFWGYYHFPACYNNKKRKTGYSCPEKETKLNNQIQWLFQDSTAIYPSIYLKSRFEDSQKLVYFRMKEAFRMRASRTEQHIPVYAYTRFVYVDSGEYLTKTDLIHTIGQTANLGADGIVIWGSDLDTKTKEKCLKLQSYLQTTLGPFIFNITTAAERCSQQHCSSHGRCVLATGTRSHGNRLFFDQRSEVIKGNELVEDIFGVSYWKTTVEGHTGKNANHLAWRINKHVGFPTCKCYPGWTGESCQDKM</sequence>
<evidence type="ECO:0000256" key="6">
    <source>
        <dbReference type="RuleBase" id="RU610713"/>
    </source>
</evidence>
<dbReference type="RefSeq" id="XP_019637334.1">
    <property type="nucleotide sequence ID" value="XM_019781775.1"/>
</dbReference>
<dbReference type="PANTHER" id="PTHR11769:SF35">
    <property type="entry name" value="HYALURONIDASE"/>
    <property type="match status" value="1"/>
</dbReference>
<evidence type="ECO:0000256" key="2">
    <source>
        <dbReference type="ARBA" id="ARBA00008871"/>
    </source>
</evidence>
<dbReference type="FunFam" id="3.20.20.70:FF:000065">
    <property type="entry name" value="Hyaluronidase"/>
    <property type="match status" value="1"/>
</dbReference>
<dbReference type="InterPro" id="IPR017853">
    <property type="entry name" value="GH"/>
</dbReference>
<dbReference type="InterPro" id="IPR018155">
    <property type="entry name" value="Hyaluronidase"/>
</dbReference>
<keyword evidence="8" id="KW-1185">Reference proteome</keyword>
<evidence type="ECO:0000313" key="8">
    <source>
        <dbReference type="Proteomes" id="UP000515135"/>
    </source>
</evidence>
<name>A0A6P4ZTA6_BRABE</name>
<dbReference type="InterPro" id="IPR013785">
    <property type="entry name" value="Aldolase_TIM"/>
</dbReference>
<evidence type="ECO:0000256" key="3">
    <source>
        <dbReference type="ARBA" id="ARBA00022801"/>
    </source>
</evidence>